<name>E1YBA2_9BACT</name>
<gene>
    <name evidence="1" type="ORF">N47_C18370</name>
</gene>
<dbReference type="EMBL" id="FR695867">
    <property type="protein sequence ID" value="CBX27779.1"/>
    <property type="molecule type" value="Genomic_DNA"/>
</dbReference>
<proteinExistence type="predicted"/>
<sequence length="38" mass="4447">MLSDNRLNNEKLLNTLSKSPIVVFSHCPERSIRRIHDI</sequence>
<organism evidence="1">
    <name type="scientific">uncultured Desulfobacterium sp</name>
    <dbReference type="NCBI Taxonomy" id="201089"/>
    <lineage>
        <taxon>Bacteria</taxon>
        <taxon>Pseudomonadati</taxon>
        <taxon>Thermodesulfobacteriota</taxon>
        <taxon>Desulfobacteria</taxon>
        <taxon>Desulfobacterales</taxon>
        <taxon>Desulfobacteriaceae</taxon>
        <taxon>Desulfobacterium</taxon>
        <taxon>environmental samples</taxon>
    </lineage>
</organism>
<protein>
    <submittedName>
        <fullName evidence="1">Uncharacterized protein</fullName>
    </submittedName>
</protein>
<evidence type="ECO:0000313" key="1">
    <source>
        <dbReference type="EMBL" id="CBX27779.1"/>
    </source>
</evidence>
<accession>E1YBA2</accession>
<dbReference type="AlphaFoldDB" id="E1YBA2"/>
<reference evidence="1" key="1">
    <citation type="journal article" date="2011" name="Environ. Microbiol.">
        <title>Genomic insights into the metabolic potential of the polycyclic aromatic hydrocarbon degrading sulfate-reducing Deltaproteobacterium N47.</title>
        <authorList>
            <person name="Bergmann F."/>
            <person name="Selesi D."/>
            <person name="Weinmaier T."/>
            <person name="Tischler P."/>
            <person name="Rattei T."/>
            <person name="Meckenstock R.U."/>
        </authorList>
    </citation>
    <scope>NUCLEOTIDE SEQUENCE</scope>
</reference>